<dbReference type="OrthoDB" id="780137at2"/>
<feature type="compositionally biased region" description="Polar residues" evidence="1">
    <location>
        <begin position="680"/>
        <end position="689"/>
    </location>
</feature>
<evidence type="ECO:0000313" key="3">
    <source>
        <dbReference type="EMBL" id="SKB87256.1"/>
    </source>
</evidence>
<keyword evidence="2" id="KW-0472">Membrane</keyword>
<evidence type="ECO:0008006" key="5">
    <source>
        <dbReference type="Google" id="ProtNLM"/>
    </source>
</evidence>
<gene>
    <name evidence="3" type="ORF">SAMN05661099_3208</name>
</gene>
<keyword evidence="2" id="KW-0812">Transmembrane</keyword>
<feature type="transmembrane region" description="Helical" evidence="2">
    <location>
        <begin position="20"/>
        <end position="40"/>
    </location>
</feature>
<feature type="region of interest" description="Disordered" evidence="1">
    <location>
        <begin position="465"/>
        <end position="484"/>
    </location>
</feature>
<name>A0A1T5ETM2_9SPHI</name>
<keyword evidence="4" id="KW-1185">Reference proteome</keyword>
<protein>
    <recommendedName>
        <fullName evidence="5">DUF4175 family protein</fullName>
    </recommendedName>
</protein>
<evidence type="ECO:0000313" key="4">
    <source>
        <dbReference type="Proteomes" id="UP000189981"/>
    </source>
</evidence>
<dbReference type="EMBL" id="FUYR01000004">
    <property type="protein sequence ID" value="SKB87256.1"/>
    <property type="molecule type" value="Genomic_DNA"/>
</dbReference>
<feature type="transmembrane region" description="Helical" evidence="2">
    <location>
        <begin position="46"/>
        <end position="68"/>
    </location>
</feature>
<keyword evidence="2" id="KW-1133">Transmembrane helix</keyword>
<evidence type="ECO:0000256" key="2">
    <source>
        <dbReference type="SAM" id="Phobius"/>
    </source>
</evidence>
<dbReference type="STRING" id="572036.SAMN05661099_3208"/>
<reference evidence="4" key="1">
    <citation type="submission" date="2017-02" db="EMBL/GenBank/DDBJ databases">
        <authorList>
            <person name="Varghese N."/>
            <person name="Submissions S."/>
        </authorList>
    </citation>
    <scope>NUCLEOTIDE SEQUENCE [LARGE SCALE GENOMIC DNA]</scope>
    <source>
        <strain evidence="4">DSM 22385</strain>
    </source>
</reference>
<dbReference type="AlphaFoldDB" id="A0A1T5ETM2"/>
<dbReference type="RefSeq" id="WP_079703715.1">
    <property type="nucleotide sequence ID" value="NZ_FUYR01000004.1"/>
</dbReference>
<feature type="transmembrane region" description="Helical" evidence="2">
    <location>
        <begin position="133"/>
        <end position="152"/>
    </location>
</feature>
<feature type="region of interest" description="Disordered" evidence="1">
    <location>
        <begin position="678"/>
        <end position="705"/>
    </location>
</feature>
<evidence type="ECO:0000256" key="1">
    <source>
        <dbReference type="SAM" id="MobiDB-lite"/>
    </source>
</evidence>
<organism evidence="3 4">
    <name type="scientific">Daejeonella lutea</name>
    <dbReference type="NCBI Taxonomy" id="572036"/>
    <lineage>
        <taxon>Bacteria</taxon>
        <taxon>Pseudomonadati</taxon>
        <taxon>Bacteroidota</taxon>
        <taxon>Sphingobacteriia</taxon>
        <taxon>Sphingobacteriales</taxon>
        <taxon>Sphingobacteriaceae</taxon>
        <taxon>Daejeonella</taxon>
    </lineage>
</organism>
<sequence>MKERDGHIELKRFHKQWRAYALISHLFIALAISVLCVAIFRRFEQVSFLWTIPVCLVILGIMAWWTGLMKTSTRDIGRFLNQSFPELEESADLLVKPAESLNVLEKLQVIKIEDKLSNISASRLFSKRLRSSALVLLAGLVLAFGISTLTFSRNTVNANSANKTIIPTVPDKILPGISSVKLRITPPAYTRRSPKTQSQFSVSAEEGSSLNWQIRTTQRAKNIKLIFNDKEAIPLVSANELGTLWSLHKTVTKSGFYQVDLGGTLSDLYKLEVIKDQPASVRIIRPAQYSSIDFGEPQRTSLQVQIDDDYGINDAFIAAIISSGKGEGVKFREQKLSFQQNFSGAASYKLNKTIDLKGLGMVPGDELYFYVQARDSRLQESRSDIYKVTIQDTAQLMNMDGMLGGVNLVPEYFRSQRQIIIDTEKLLKERTSISTEAFNSRSNEIGVDQKLLRLRYGKFLGEEDESEIGGHQEETSDPADFGNPEAILDAVSHKHDQAEDATFFEPELKAQLKATLSEMWKSELQLRLYKPAEALPFEYKALRLLKDLQQKSRVYVAKTSFKPPVIKADKRLSGELDKIVQPQNNRIIDPKDNSQNSLKLTAGILAAKKPGRTLTASEIVTLNDASRLIASRAASQPASFLGSLGILRGIIRSGSAAKVPQRDVAELEAVLQKIIKQESRSPQAQSGTPANDLAKEYFNNLKRNR</sequence>
<proteinExistence type="predicted"/>
<accession>A0A1T5ETM2</accession>
<dbReference type="Proteomes" id="UP000189981">
    <property type="component" value="Unassembled WGS sequence"/>
</dbReference>